<dbReference type="GO" id="GO:0004654">
    <property type="term" value="F:polyribonucleotide nucleotidyltransferase activity"/>
    <property type="evidence" value="ECO:0007669"/>
    <property type="project" value="UniProtKB-UniRule"/>
</dbReference>
<dbReference type="Proteomes" id="UP000002318">
    <property type="component" value="Chromosome"/>
</dbReference>
<dbReference type="PANTHER" id="PTHR11252:SF0">
    <property type="entry name" value="POLYRIBONUCLEOTIDE NUCLEOTIDYLTRANSFERASE 1, MITOCHONDRIAL"/>
    <property type="match status" value="1"/>
</dbReference>
<dbReference type="GO" id="GO:0003723">
    <property type="term" value="F:RNA binding"/>
    <property type="evidence" value="ECO:0007669"/>
    <property type="project" value="UniProtKB-UniRule"/>
</dbReference>
<dbReference type="InterPro" id="IPR001247">
    <property type="entry name" value="ExoRNase_PH_dom1"/>
</dbReference>
<dbReference type="CDD" id="cd04472">
    <property type="entry name" value="S1_PNPase"/>
    <property type="match status" value="1"/>
</dbReference>
<evidence type="ECO:0000256" key="1">
    <source>
        <dbReference type="ARBA" id="ARBA00004496"/>
    </source>
</evidence>
<dbReference type="InterPro" id="IPR012162">
    <property type="entry name" value="PNPase"/>
</dbReference>
<protein>
    <recommendedName>
        <fullName evidence="9">Polyribonucleotide nucleotidyltransferase</fullName>
        <ecNumber evidence="9">2.7.7.8</ecNumber>
    </recommendedName>
    <alternativeName>
        <fullName evidence="9">Polynucleotide phosphorylase</fullName>
        <shortName evidence="9">PNPase</shortName>
    </alternativeName>
</protein>
<feature type="domain" description="S1 motif" evidence="10">
    <location>
        <begin position="620"/>
        <end position="688"/>
    </location>
</feature>
<sequence length="697" mass="75880">MPHQVTVSIGGRDLILETGRMAKQANGAVFAKYEGSAVLATVCCGSSPMESLDFVPLQVEYNEKYYAAGKIPGGFLKREGRPKDKEILVSRLIDRPMRPLFSKEFKRELQIIPTTVSADQINPPDIVAMNAASAAVCVSDIPFAGPVGAVRIANVDDELIINPSFDQISRCTLEIVVSGTKDGITMVEGGAKEVPEELLLSAIALAEPAIKKLCEAQEQLMALAGKEKLPLVVEEKKLERRQEMWDFAYPKMEEACFVKGKMNRGAAVKAVKTETAEAFADDLNEDNERLFNALMEEMETKVVRSSILDKGVRTDGRDLETVRPITCEVGILDRAHGSALFTRGETQSLAVTTLGTVYDEQMMDNIDGDKTYENFMLHYNFPPFSVGETGRLTTGRREIGHGHLAHRALEAVLPQKKDFPYTIRVVSEILESNGSSSMATVCGGTLSLLHAGVPIRKPVAGIAMGLVSEGDRAAVLTDILGEEDHLGDMDFKVAGTEDGITAFQMDIKIAGISSDLMKRALEQAKKGRMHILGIMNATLKEPVSDVSDFAPKILSLKVDVDKIGAIIGPGGKTIKAIAEQSGSEVNIDDNGTVTIFGKTKEKAEKAREFIKAIVEEPEVGKIYEGTVKRIMDFGAFVEILPGKEGLCHISKLSRKRVNSVSDVLAVDQKIPVKLIEIDRQGRLNLSYIDALEAEEAK</sequence>
<dbReference type="FunFam" id="3.30.1370.10:FF:000001">
    <property type="entry name" value="Polyribonucleotide nucleotidyltransferase"/>
    <property type="match status" value="1"/>
</dbReference>
<evidence type="ECO:0000256" key="3">
    <source>
        <dbReference type="ARBA" id="ARBA00022490"/>
    </source>
</evidence>
<keyword evidence="12" id="KW-1185">Reference proteome</keyword>
<dbReference type="NCBIfam" id="NF008805">
    <property type="entry name" value="PRK11824.1"/>
    <property type="match status" value="1"/>
</dbReference>
<reference evidence="11 12" key="1">
    <citation type="journal article" date="2010" name="Stand. Genomic Sci.">
        <title>Complete genome sequence of Spirochaeta smaragdinae type strain (SEBR 4228).</title>
        <authorList>
            <person name="Mavromatis K."/>
            <person name="Yasawong M."/>
            <person name="Chertkov O."/>
            <person name="Lapidus A."/>
            <person name="Lucas S."/>
            <person name="Nolan M."/>
            <person name="Del Rio T.G."/>
            <person name="Tice H."/>
            <person name="Cheng J.F."/>
            <person name="Pitluck S."/>
            <person name="Liolios K."/>
            <person name="Ivanova N."/>
            <person name="Tapia R."/>
            <person name="Han C."/>
            <person name="Bruce D."/>
            <person name="Goodwin L."/>
            <person name="Pati A."/>
            <person name="Chen A."/>
            <person name="Palaniappan K."/>
            <person name="Land M."/>
            <person name="Hauser L."/>
            <person name="Chang Y.J."/>
            <person name="Jeffries C.D."/>
            <person name="Detter J.C."/>
            <person name="Rohde M."/>
            <person name="Brambilla E."/>
            <person name="Spring S."/>
            <person name="Goker M."/>
            <person name="Sikorski J."/>
            <person name="Woyke T."/>
            <person name="Bristow J."/>
            <person name="Eisen J.A."/>
            <person name="Markowitz V."/>
            <person name="Hugenholtz P."/>
            <person name="Klenk H.P."/>
            <person name="Kyrpides N.C."/>
        </authorList>
    </citation>
    <scope>NUCLEOTIDE SEQUENCE [LARGE SCALE GENOMIC DNA]</scope>
    <source>
        <strain evidence="12">DSM 11293 / JCM 15392 / SEBR 4228</strain>
    </source>
</reference>
<dbReference type="Gene3D" id="3.30.1370.10">
    <property type="entry name" value="K Homology domain, type 1"/>
    <property type="match status" value="1"/>
</dbReference>
<evidence type="ECO:0000256" key="4">
    <source>
        <dbReference type="ARBA" id="ARBA00022679"/>
    </source>
</evidence>
<dbReference type="NCBIfam" id="TIGR03591">
    <property type="entry name" value="polynuc_phos"/>
    <property type="match status" value="1"/>
</dbReference>
<dbReference type="RefSeq" id="WP_013254619.1">
    <property type="nucleotide sequence ID" value="NC_014364.1"/>
</dbReference>
<keyword evidence="8 9" id="KW-0694">RNA-binding</keyword>
<dbReference type="PROSITE" id="PS50126">
    <property type="entry name" value="S1"/>
    <property type="match status" value="1"/>
</dbReference>
<evidence type="ECO:0000313" key="11">
    <source>
        <dbReference type="EMBL" id="ADK81155.1"/>
    </source>
</evidence>
<dbReference type="GO" id="GO:0006396">
    <property type="term" value="P:RNA processing"/>
    <property type="evidence" value="ECO:0007669"/>
    <property type="project" value="InterPro"/>
</dbReference>
<dbReference type="FunFam" id="3.30.230.70:FF:000002">
    <property type="entry name" value="Polyribonucleotide nucleotidyltransferase"/>
    <property type="match status" value="1"/>
</dbReference>
<evidence type="ECO:0000256" key="7">
    <source>
        <dbReference type="ARBA" id="ARBA00022842"/>
    </source>
</evidence>
<comment type="subcellular location">
    <subcellularLocation>
        <location evidence="1 9">Cytoplasm</location>
    </subcellularLocation>
</comment>
<dbReference type="InterPro" id="IPR015847">
    <property type="entry name" value="ExoRNase_PH_dom2"/>
</dbReference>
<evidence type="ECO:0000256" key="8">
    <source>
        <dbReference type="ARBA" id="ARBA00022884"/>
    </source>
</evidence>
<dbReference type="STRING" id="573413.Spirs_2033"/>
<dbReference type="HOGENOM" id="CLU_004217_2_2_12"/>
<evidence type="ECO:0000256" key="6">
    <source>
        <dbReference type="ARBA" id="ARBA00022723"/>
    </source>
</evidence>
<dbReference type="SMART" id="SM00316">
    <property type="entry name" value="S1"/>
    <property type="match status" value="1"/>
</dbReference>
<evidence type="ECO:0000256" key="9">
    <source>
        <dbReference type="HAMAP-Rule" id="MF_01595"/>
    </source>
</evidence>
<dbReference type="InterPro" id="IPR003029">
    <property type="entry name" value="S1_domain"/>
</dbReference>
<dbReference type="InterPro" id="IPR036345">
    <property type="entry name" value="ExoRNase_PH_dom2_sf"/>
</dbReference>
<evidence type="ECO:0000313" key="12">
    <source>
        <dbReference type="Proteomes" id="UP000002318"/>
    </source>
</evidence>
<dbReference type="PANTHER" id="PTHR11252">
    <property type="entry name" value="POLYRIBONUCLEOTIDE NUCLEOTIDYLTRANSFERASE"/>
    <property type="match status" value="1"/>
</dbReference>
<dbReference type="InterPro" id="IPR036456">
    <property type="entry name" value="PNPase_PH_RNA-bd_sf"/>
</dbReference>
<feature type="binding site" evidence="9">
    <location>
        <position position="484"/>
    </location>
    <ligand>
        <name>Mg(2+)</name>
        <dbReference type="ChEBI" id="CHEBI:18420"/>
    </ligand>
</feature>
<dbReference type="InterPro" id="IPR012340">
    <property type="entry name" value="NA-bd_OB-fold"/>
</dbReference>
<name>E1R1L4_SEDSS</name>
<dbReference type="Pfam" id="PF00013">
    <property type="entry name" value="KH_1"/>
    <property type="match status" value="1"/>
</dbReference>
<keyword evidence="3 9" id="KW-0963">Cytoplasm</keyword>
<dbReference type="FunFam" id="3.30.230.70:FF:000001">
    <property type="entry name" value="Polyribonucleotide nucleotidyltransferase"/>
    <property type="match status" value="1"/>
</dbReference>
<comment type="function">
    <text evidence="9">Involved in mRNA degradation. Catalyzes the phosphorolysis of single-stranded polyribonucleotides processively in the 3'- to 5'-direction.</text>
</comment>
<keyword evidence="5 9" id="KW-0548">Nucleotidyltransferase</keyword>
<keyword evidence="4 9" id="KW-0808">Transferase</keyword>
<dbReference type="InterPro" id="IPR004087">
    <property type="entry name" value="KH_dom"/>
</dbReference>
<dbReference type="GO" id="GO:0006402">
    <property type="term" value="P:mRNA catabolic process"/>
    <property type="evidence" value="ECO:0007669"/>
    <property type="project" value="UniProtKB-UniRule"/>
</dbReference>
<comment type="cofactor">
    <cofactor evidence="9">
        <name>Mg(2+)</name>
        <dbReference type="ChEBI" id="CHEBI:18420"/>
    </cofactor>
</comment>
<keyword evidence="6 9" id="KW-0479">Metal-binding</keyword>
<dbReference type="PROSITE" id="PS50084">
    <property type="entry name" value="KH_TYPE_1"/>
    <property type="match status" value="1"/>
</dbReference>
<dbReference type="SUPFAM" id="SSF54791">
    <property type="entry name" value="Eukaryotic type KH-domain (KH-domain type I)"/>
    <property type="match status" value="1"/>
</dbReference>
<dbReference type="InterPro" id="IPR027408">
    <property type="entry name" value="PNPase/RNase_PH_dom_sf"/>
</dbReference>
<dbReference type="SUPFAM" id="SSF55666">
    <property type="entry name" value="Ribonuclease PH domain 2-like"/>
    <property type="match status" value="2"/>
</dbReference>
<comment type="similarity">
    <text evidence="2 9">Belongs to the polyribonucleotide nucleotidyltransferase family.</text>
</comment>
<dbReference type="SUPFAM" id="SSF46915">
    <property type="entry name" value="Polynucleotide phosphorylase/guanosine pentaphosphate synthase (PNPase/GPSI), domain 3"/>
    <property type="match status" value="1"/>
</dbReference>
<dbReference type="Pfam" id="PF00575">
    <property type="entry name" value="S1"/>
    <property type="match status" value="1"/>
</dbReference>
<dbReference type="KEGG" id="ssm:Spirs_2033"/>
<comment type="catalytic activity">
    <reaction evidence="9">
        <text>RNA(n+1) + phosphate = RNA(n) + a ribonucleoside 5'-diphosphate</text>
        <dbReference type="Rhea" id="RHEA:22096"/>
        <dbReference type="Rhea" id="RHEA-COMP:14527"/>
        <dbReference type="Rhea" id="RHEA-COMP:17342"/>
        <dbReference type="ChEBI" id="CHEBI:43474"/>
        <dbReference type="ChEBI" id="CHEBI:57930"/>
        <dbReference type="ChEBI" id="CHEBI:140395"/>
        <dbReference type="EC" id="2.7.7.8"/>
    </reaction>
</comment>
<dbReference type="InterPro" id="IPR015848">
    <property type="entry name" value="PNPase_PH_RNA-bd_bac/org-type"/>
</dbReference>
<evidence type="ECO:0000259" key="10">
    <source>
        <dbReference type="PROSITE" id="PS50126"/>
    </source>
</evidence>
<evidence type="ECO:0000256" key="5">
    <source>
        <dbReference type="ARBA" id="ARBA00022695"/>
    </source>
</evidence>
<dbReference type="GO" id="GO:0000175">
    <property type="term" value="F:3'-5'-RNA exonuclease activity"/>
    <property type="evidence" value="ECO:0007669"/>
    <property type="project" value="TreeGrafter"/>
</dbReference>
<dbReference type="CDD" id="cd02393">
    <property type="entry name" value="KH-I_PNPase"/>
    <property type="match status" value="1"/>
</dbReference>
<dbReference type="GO" id="GO:0000287">
    <property type="term" value="F:magnesium ion binding"/>
    <property type="evidence" value="ECO:0007669"/>
    <property type="project" value="UniProtKB-UniRule"/>
</dbReference>
<dbReference type="eggNOG" id="COG1185">
    <property type="taxonomic scope" value="Bacteria"/>
</dbReference>
<dbReference type="SMART" id="SM00322">
    <property type="entry name" value="KH"/>
    <property type="match status" value="1"/>
</dbReference>
<dbReference type="Gene3D" id="2.40.50.140">
    <property type="entry name" value="Nucleic acid-binding proteins"/>
    <property type="match status" value="1"/>
</dbReference>
<organism evidence="11 12">
    <name type="scientific">Sediminispirochaeta smaragdinae (strain DSM 11293 / JCM 15392 / SEBR 4228)</name>
    <name type="common">Spirochaeta smaragdinae</name>
    <dbReference type="NCBI Taxonomy" id="573413"/>
    <lineage>
        <taxon>Bacteria</taxon>
        <taxon>Pseudomonadati</taxon>
        <taxon>Spirochaetota</taxon>
        <taxon>Spirochaetia</taxon>
        <taxon>Spirochaetales</taxon>
        <taxon>Spirochaetaceae</taxon>
        <taxon>Sediminispirochaeta</taxon>
    </lineage>
</organism>
<dbReference type="CDD" id="cd11363">
    <property type="entry name" value="RNase_PH_PNPase_1"/>
    <property type="match status" value="1"/>
</dbReference>
<dbReference type="CDD" id="cd11364">
    <property type="entry name" value="RNase_PH_PNPase_2"/>
    <property type="match status" value="1"/>
</dbReference>
<dbReference type="FunFam" id="2.40.50.140:FF:000023">
    <property type="entry name" value="Polyribonucleotide nucleotidyltransferase"/>
    <property type="match status" value="1"/>
</dbReference>
<dbReference type="PIRSF" id="PIRSF005499">
    <property type="entry name" value="PNPase"/>
    <property type="match status" value="1"/>
</dbReference>
<keyword evidence="7 9" id="KW-0460">Magnesium</keyword>
<dbReference type="Pfam" id="PF01138">
    <property type="entry name" value="RNase_PH"/>
    <property type="match status" value="2"/>
</dbReference>
<dbReference type="GO" id="GO:0005829">
    <property type="term" value="C:cytosol"/>
    <property type="evidence" value="ECO:0007669"/>
    <property type="project" value="TreeGrafter"/>
</dbReference>
<proteinExistence type="inferred from homology"/>
<dbReference type="Pfam" id="PF03726">
    <property type="entry name" value="PNPase"/>
    <property type="match status" value="1"/>
</dbReference>
<dbReference type="AlphaFoldDB" id="E1R1L4"/>
<evidence type="ECO:0000256" key="2">
    <source>
        <dbReference type="ARBA" id="ARBA00007404"/>
    </source>
</evidence>
<accession>E1R1L4</accession>
<dbReference type="InterPro" id="IPR020568">
    <property type="entry name" value="Ribosomal_Su5_D2-typ_SF"/>
</dbReference>
<feature type="binding site" evidence="9">
    <location>
        <position position="490"/>
    </location>
    <ligand>
        <name>Mg(2+)</name>
        <dbReference type="ChEBI" id="CHEBI:18420"/>
    </ligand>
</feature>
<dbReference type="Pfam" id="PF03725">
    <property type="entry name" value="RNase_PH_C"/>
    <property type="match status" value="2"/>
</dbReference>
<dbReference type="OrthoDB" id="9804305at2"/>
<gene>
    <name evidence="9" type="primary">pnp</name>
    <name evidence="11" type="ordered locus">Spirs_2033</name>
</gene>
<dbReference type="Gene3D" id="3.30.230.70">
    <property type="entry name" value="GHMP Kinase, N-terminal domain"/>
    <property type="match status" value="2"/>
</dbReference>
<dbReference type="EC" id="2.7.7.8" evidence="9"/>
<dbReference type="EMBL" id="CP002116">
    <property type="protein sequence ID" value="ADK81155.1"/>
    <property type="molecule type" value="Genomic_DNA"/>
</dbReference>
<dbReference type="SUPFAM" id="SSF54211">
    <property type="entry name" value="Ribosomal protein S5 domain 2-like"/>
    <property type="match status" value="2"/>
</dbReference>
<dbReference type="InterPro" id="IPR036612">
    <property type="entry name" value="KH_dom_type_1_sf"/>
</dbReference>
<dbReference type="SUPFAM" id="SSF50249">
    <property type="entry name" value="Nucleic acid-binding proteins"/>
    <property type="match status" value="1"/>
</dbReference>
<dbReference type="HAMAP" id="MF_01595">
    <property type="entry name" value="PNPase"/>
    <property type="match status" value="1"/>
</dbReference>
<dbReference type="InterPro" id="IPR004088">
    <property type="entry name" value="KH_dom_type_1"/>
</dbReference>